<evidence type="ECO:0000313" key="4">
    <source>
        <dbReference type="Proteomes" id="UP001359485"/>
    </source>
</evidence>
<protein>
    <recommendedName>
        <fullName evidence="2">VWFC domain-containing protein</fullName>
    </recommendedName>
</protein>
<evidence type="ECO:0000259" key="2">
    <source>
        <dbReference type="PROSITE" id="PS50184"/>
    </source>
</evidence>
<dbReference type="PROSITE" id="PS01208">
    <property type="entry name" value="VWFC_1"/>
    <property type="match status" value="1"/>
</dbReference>
<gene>
    <name evidence="3" type="ORF">RUM44_008705</name>
</gene>
<dbReference type="PANTHER" id="PTHR46303">
    <property type="entry name" value="VWFC DOMAIN-CONTAINING PROTEIN"/>
    <property type="match status" value="1"/>
</dbReference>
<name>A0ABR1BCZ3_POLSC</name>
<dbReference type="InterPro" id="IPR001007">
    <property type="entry name" value="VWF_dom"/>
</dbReference>
<comment type="caution">
    <text evidence="3">The sequence shown here is derived from an EMBL/GenBank/DDBJ whole genome shotgun (WGS) entry which is preliminary data.</text>
</comment>
<dbReference type="SMART" id="SM00214">
    <property type="entry name" value="VWC"/>
    <property type="match status" value="2"/>
</dbReference>
<evidence type="ECO:0000313" key="3">
    <source>
        <dbReference type="EMBL" id="KAK6638276.1"/>
    </source>
</evidence>
<dbReference type="Pfam" id="PF23334">
    <property type="entry name" value="VWC2L_2nd"/>
    <property type="match status" value="1"/>
</dbReference>
<dbReference type="PANTHER" id="PTHR46303:SF1">
    <property type="entry name" value="VWFC DOMAIN-CONTAINING PROTEIN"/>
    <property type="match status" value="1"/>
</dbReference>
<feature type="chain" id="PRO_5047326575" description="VWFC domain-containing protein" evidence="1">
    <location>
        <begin position="25"/>
        <end position="336"/>
    </location>
</feature>
<evidence type="ECO:0000256" key="1">
    <source>
        <dbReference type="SAM" id="SignalP"/>
    </source>
</evidence>
<dbReference type="EMBL" id="JAWJWF010000002">
    <property type="protein sequence ID" value="KAK6638276.1"/>
    <property type="molecule type" value="Genomic_DNA"/>
</dbReference>
<dbReference type="PROSITE" id="PS50184">
    <property type="entry name" value="VWFC_2"/>
    <property type="match status" value="2"/>
</dbReference>
<keyword evidence="1" id="KW-0732">Signal</keyword>
<feature type="domain" description="VWFC" evidence="2">
    <location>
        <begin position="125"/>
        <end position="187"/>
    </location>
</feature>
<feature type="domain" description="VWFC" evidence="2">
    <location>
        <begin position="27"/>
        <end position="94"/>
    </location>
</feature>
<sequence length="336" mass="37823">MSTTICSPTKYLCLLLATVHLVLGSLDFCIHGGTKYRDGDYFPPNRTYIKTDGPLECVQCRCQHGLVVCEIENCTALDCDNPVKQSRFCCLQCSGNVKSTQGPSDFIFSQTSSDSPPGKKLGVDCVSNGQNYVNGSVWQPVIGPFGEMACVQCQCREGNVICSRLHCNDQPCSHPKREFGECCPICPPTYKLPGNKDTFVTSCLPKLSEIFIYMTRNVGNDTNEVVFAFLENEFEERRVTLYIWNIKPKESSDALVIKTTTFTDMEQLNLELLGSVSHKRYKKFVQRGEKLRTKCFVQCLRKIRRLENFLGIVPAVVKKECSDDEIDVRSISTNMF</sequence>
<proteinExistence type="predicted"/>
<dbReference type="Proteomes" id="UP001359485">
    <property type="component" value="Unassembled WGS sequence"/>
</dbReference>
<reference evidence="3 4" key="1">
    <citation type="submission" date="2023-09" db="EMBL/GenBank/DDBJ databases">
        <title>Genomes of two closely related lineages of the louse Polyplax serrata with different host specificities.</title>
        <authorList>
            <person name="Martinu J."/>
            <person name="Tarabai H."/>
            <person name="Stefka J."/>
            <person name="Hypsa V."/>
        </authorList>
    </citation>
    <scope>NUCLEOTIDE SEQUENCE [LARGE SCALE GENOMIC DNA]</scope>
    <source>
        <strain evidence="3">98ZLc_SE</strain>
    </source>
</reference>
<dbReference type="Pfam" id="PF00093">
    <property type="entry name" value="VWC"/>
    <property type="match status" value="1"/>
</dbReference>
<dbReference type="SUPFAM" id="SSF57603">
    <property type="entry name" value="FnI-like domain"/>
    <property type="match status" value="2"/>
</dbReference>
<feature type="signal peptide" evidence="1">
    <location>
        <begin position="1"/>
        <end position="24"/>
    </location>
</feature>
<accession>A0ABR1BCZ3</accession>
<dbReference type="InterPro" id="IPR045717">
    <property type="entry name" value="CHRDL1/2"/>
</dbReference>
<dbReference type="Gene3D" id="6.20.200.20">
    <property type="match status" value="1"/>
</dbReference>
<dbReference type="Gene3D" id="2.10.70.10">
    <property type="entry name" value="Complement Module, domain 1"/>
    <property type="match status" value="1"/>
</dbReference>
<keyword evidence="4" id="KW-1185">Reference proteome</keyword>
<organism evidence="3 4">
    <name type="scientific">Polyplax serrata</name>
    <name type="common">Common mouse louse</name>
    <dbReference type="NCBI Taxonomy" id="468196"/>
    <lineage>
        <taxon>Eukaryota</taxon>
        <taxon>Metazoa</taxon>
        <taxon>Ecdysozoa</taxon>
        <taxon>Arthropoda</taxon>
        <taxon>Hexapoda</taxon>
        <taxon>Insecta</taxon>
        <taxon>Pterygota</taxon>
        <taxon>Neoptera</taxon>
        <taxon>Paraneoptera</taxon>
        <taxon>Psocodea</taxon>
        <taxon>Troctomorpha</taxon>
        <taxon>Phthiraptera</taxon>
        <taxon>Anoplura</taxon>
        <taxon>Polyplacidae</taxon>
        <taxon>Polyplax</taxon>
    </lineage>
</organism>